<evidence type="ECO:0000256" key="5">
    <source>
        <dbReference type="ARBA" id="ARBA00022832"/>
    </source>
</evidence>
<keyword evidence="10" id="KW-0012">Acyltransferase</keyword>
<evidence type="ECO:0000259" key="13">
    <source>
        <dbReference type="Pfam" id="PF02803"/>
    </source>
</evidence>
<keyword evidence="8" id="KW-0576">Peroxisome</keyword>
<dbReference type="EC" id="2.3.1.16" evidence="11"/>
<organism evidence="14 15">
    <name type="scientific">Halorubrum rutilum</name>
    <dbReference type="NCBI Taxonomy" id="1364933"/>
    <lineage>
        <taxon>Archaea</taxon>
        <taxon>Methanobacteriati</taxon>
        <taxon>Methanobacteriota</taxon>
        <taxon>Stenosarchaea group</taxon>
        <taxon>Halobacteria</taxon>
        <taxon>Halobacteriales</taxon>
        <taxon>Haloferacaceae</taxon>
        <taxon>Halorubrum</taxon>
    </lineage>
</organism>
<evidence type="ECO:0000256" key="2">
    <source>
        <dbReference type="ARBA" id="ARBA00005189"/>
    </source>
</evidence>
<dbReference type="PIRSF" id="PIRSF000429">
    <property type="entry name" value="Ac-CoA_Ac_transf"/>
    <property type="match status" value="1"/>
</dbReference>
<dbReference type="Gene3D" id="3.40.47.10">
    <property type="match status" value="2"/>
</dbReference>
<dbReference type="EMBL" id="JBHTBL010000011">
    <property type="protein sequence ID" value="MFC7325233.1"/>
    <property type="molecule type" value="Genomic_DNA"/>
</dbReference>
<dbReference type="CDD" id="cd00751">
    <property type="entry name" value="thiolase"/>
    <property type="match status" value="1"/>
</dbReference>
<keyword evidence="5" id="KW-0276">Fatty acid metabolism</keyword>
<dbReference type="InterPro" id="IPR020610">
    <property type="entry name" value="Thiolase_AS"/>
</dbReference>
<evidence type="ECO:0000313" key="14">
    <source>
        <dbReference type="EMBL" id="MFC7325233.1"/>
    </source>
</evidence>
<comment type="caution">
    <text evidence="14">The sequence shown here is derived from an EMBL/GenBank/DDBJ whole genome shotgun (WGS) entry which is preliminary data.</text>
</comment>
<keyword evidence="7" id="KW-0443">Lipid metabolism</keyword>
<name>A0ABD6ANK6_9EURY</name>
<evidence type="ECO:0000256" key="9">
    <source>
        <dbReference type="ARBA" id="ARBA00023229"/>
    </source>
</evidence>
<dbReference type="GO" id="GO:0003988">
    <property type="term" value="F:acetyl-CoA C-acyltransferase activity"/>
    <property type="evidence" value="ECO:0007669"/>
    <property type="project" value="UniProtKB-EC"/>
</dbReference>
<evidence type="ECO:0000256" key="11">
    <source>
        <dbReference type="ARBA" id="ARBA00024073"/>
    </source>
</evidence>
<sequence length="380" mass="40484">MTDETTPVIAAAYRTPQGRDGGVYADTRSEDLSTRLIDHVLAETGLTGDHVDDLMWGVAQQRTEQDNNVARVIALLSELGESVPATSINRWCASSMQAIISASDAVAAGNRDCVIAGGVENMSRVPMDGDAYEHLHPELSEEYDVFQLQMGMTAEKVAEEYGVSREAQDEYAARSHRRAAEATDAGRFDDEIVPVETEEGLVEEDEGIRPDTTPETLAELPPAFTGDGTVTAGNASQISDGASLTLVTSEAFAEDHGLDVLAEVGANNVAGVDPTVMGIGPVPATRGLLDRAGRSIDDYDLVELNEAFASQCEYSRRELEIDEDVYNVNGGAIALGHPLGASGARLPVTLLHEMEKRDADRGLATLCVGFGQGAAIEFSR</sequence>
<dbReference type="PROSITE" id="PS00737">
    <property type="entry name" value="THIOLASE_2"/>
    <property type="match status" value="1"/>
</dbReference>
<keyword evidence="9" id="KW-0414">Isoprene biosynthesis</keyword>
<dbReference type="SUPFAM" id="SSF53901">
    <property type="entry name" value="Thiolase-like"/>
    <property type="match status" value="2"/>
</dbReference>
<keyword evidence="15" id="KW-1185">Reference proteome</keyword>
<keyword evidence="6" id="KW-0809">Transit peptide</keyword>
<keyword evidence="4" id="KW-0808">Transferase</keyword>
<dbReference type="InterPro" id="IPR002155">
    <property type="entry name" value="Thiolase"/>
</dbReference>
<dbReference type="InterPro" id="IPR050215">
    <property type="entry name" value="Thiolase-like_sf_Thiolase"/>
</dbReference>
<dbReference type="AlphaFoldDB" id="A0ABD6ANK6"/>
<comment type="pathway">
    <text evidence="2">Lipid metabolism.</text>
</comment>
<dbReference type="NCBIfam" id="TIGR01930">
    <property type="entry name" value="AcCoA-C-Actrans"/>
    <property type="match status" value="1"/>
</dbReference>
<dbReference type="RefSeq" id="WP_256407970.1">
    <property type="nucleotide sequence ID" value="NZ_JANHDN010000002.1"/>
</dbReference>
<accession>A0ABD6ANK6</accession>
<feature type="domain" description="Thiolase N-terminal" evidence="12">
    <location>
        <begin position="8"/>
        <end position="250"/>
    </location>
</feature>
<proteinExistence type="inferred from homology"/>
<dbReference type="GO" id="GO:0005737">
    <property type="term" value="C:cytoplasm"/>
    <property type="evidence" value="ECO:0007669"/>
    <property type="project" value="UniProtKB-ARBA"/>
</dbReference>
<evidence type="ECO:0000256" key="8">
    <source>
        <dbReference type="ARBA" id="ARBA00023140"/>
    </source>
</evidence>
<feature type="domain" description="Thiolase C-terminal" evidence="13">
    <location>
        <begin position="259"/>
        <end position="377"/>
    </location>
</feature>
<evidence type="ECO:0000256" key="10">
    <source>
        <dbReference type="ARBA" id="ARBA00023315"/>
    </source>
</evidence>
<evidence type="ECO:0000256" key="6">
    <source>
        <dbReference type="ARBA" id="ARBA00022946"/>
    </source>
</evidence>
<reference evidence="14 15" key="1">
    <citation type="journal article" date="2019" name="Int. J. Syst. Evol. Microbiol.">
        <title>The Global Catalogue of Microorganisms (GCM) 10K type strain sequencing project: providing services to taxonomists for standard genome sequencing and annotation.</title>
        <authorList>
            <consortium name="The Broad Institute Genomics Platform"/>
            <consortium name="The Broad Institute Genome Sequencing Center for Infectious Disease"/>
            <person name="Wu L."/>
            <person name="Ma J."/>
        </authorList>
    </citation>
    <scope>NUCLEOTIDE SEQUENCE [LARGE SCALE GENOMIC DNA]</scope>
    <source>
        <strain evidence="14 15">CGMCC 1.12554</strain>
    </source>
</reference>
<evidence type="ECO:0000256" key="4">
    <source>
        <dbReference type="ARBA" id="ARBA00022679"/>
    </source>
</evidence>
<evidence type="ECO:0000259" key="12">
    <source>
        <dbReference type="Pfam" id="PF00108"/>
    </source>
</evidence>
<dbReference type="GO" id="GO:0008299">
    <property type="term" value="P:isoprenoid biosynthetic process"/>
    <property type="evidence" value="ECO:0007669"/>
    <property type="project" value="UniProtKB-KW"/>
</dbReference>
<dbReference type="InterPro" id="IPR020617">
    <property type="entry name" value="Thiolase_C"/>
</dbReference>
<dbReference type="InterPro" id="IPR016039">
    <property type="entry name" value="Thiolase-like"/>
</dbReference>
<dbReference type="Pfam" id="PF02803">
    <property type="entry name" value="Thiolase_C"/>
    <property type="match status" value="1"/>
</dbReference>
<dbReference type="Proteomes" id="UP001596545">
    <property type="component" value="Unassembled WGS sequence"/>
</dbReference>
<comment type="subcellular location">
    <subcellularLocation>
        <location evidence="1">Peroxisome</location>
    </subcellularLocation>
</comment>
<dbReference type="FunFam" id="3.40.47.10:FF:000010">
    <property type="entry name" value="Acetyl-CoA acetyltransferase (Thiolase)"/>
    <property type="match status" value="1"/>
</dbReference>
<dbReference type="GO" id="GO:0006631">
    <property type="term" value="P:fatty acid metabolic process"/>
    <property type="evidence" value="ECO:0007669"/>
    <property type="project" value="UniProtKB-KW"/>
</dbReference>
<dbReference type="InterPro" id="IPR020615">
    <property type="entry name" value="Thiolase_acyl_enz_int_AS"/>
</dbReference>
<dbReference type="Pfam" id="PF00108">
    <property type="entry name" value="Thiolase_N"/>
    <property type="match status" value="1"/>
</dbReference>
<dbReference type="PROSITE" id="PS00098">
    <property type="entry name" value="THIOLASE_1"/>
    <property type="match status" value="1"/>
</dbReference>
<evidence type="ECO:0000256" key="7">
    <source>
        <dbReference type="ARBA" id="ARBA00023098"/>
    </source>
</evidence>
<evidence type="ECO:0000256" key="3">
    <source>
        <dbReference type="ARBA" id="ARBA00010982"/>
    </source>
</evidence>
<dbReference type="PROSITE" id="PS00099">
    <property type="entry name" value="THIOLASE_3"/>
    <property type="match status" value="1"/>
</dbReference>
<dbReference type="PANTHER" id="PTHR43853">
    <property type="entry name" value="3-KETOACYL-COA THIOLASE, PEROXISOMAL"/>
    <property type="match status" value="1"/>
</dbReference>
<comment type="similarity">
    <text evidence="3">Belongs to the thiolase-like superfamily. Thiolase family.</text>
</comment>
<evidence type="ECO:0000256" key="1">
    <source>
        <dbReference type="ARBA" id="ARBA00004275"/>
    </source>
</evidence>
<dbReference type="PANTHER" id="PTHR43853:SF8">
    <property type="entry name" value="3-KETOACYL-COA THIOLASE, PEROXISOMAL"/>
    <property type="match status" value="1"/>
</dbReference>
<dbReference type="InterPro" id="IPR020613">
    <property type="entry name" value="Thiolase_CS"/>
</dbReference>
<protein>
    <recommendedName>
        <fullName evidence="11">acetyl-CoA C-acyltransferase</fullName>
        <ecNumber evidence="11">2.3.1.16</ecNumber>
    </recommendedName>
</protein>
<dbReference type="InterPro" id="IPR020616">
    <property type="entry name" value="Thiolase_N"/>
</dbReference>
<gene>
    <name evidence="14" type="ORF">ACFQMF_11655</name>
</gene>
<evidence type="ECO:0000313" key="15">
    <source>
        <dbReference type="Proteomes" id="UP001596545"/>
    </source>
</evidence>